<gene>
    <name evidence="1" type="ORF">US67_C0044G0006</name>
</gene>
<accession>A0A0G0IAC2</accession>
<dbReference type="Pfam" id="PF13177">
    <property type="entry name" value="DNA_pol3_delta2"/>
    <property type="match status" value="1"/>
</dbReference>
<dbReference type="Proteomes" id="UP000034366">
    <property type="component" value="Unassembled WGS sequence"/>
</dbReference>
<dbReference type="InterPro" id="IPR027417">
    <property type="entry name" value="P-loop_NTPase"/>
</dbReference>
<reference evidence="1 2" key="1">
    <citation type="journal article" date="2015" name="Nature">
        <title>rRNA introns, odd ribosomes, and small enigmatic genomes across a large radiation of phyla.</title>
        <authorList>
            <person name="Brown C.T."/>
            <person name="Hug L.A."/>
            <person name="Thomas B.C."/>
            <person name="Sharon I."/>
            <person name="Castelle C.J."/>
            <person name="Singh A."/>
            <person name="Wilkins M.J."/>
            <person name="Williams K.H."/>
            <person name="Banfield J.F."/>
        </authorList>
    </citation>
    <scope>NUCLEOTIDE SEQUENCE [LARGE SCALE GENOMIC DNA]</scope>
</reference>
<dbReference type="Gene3D" id="3.40.50.300">
    <property type="entry name" value="P-loop containing nucleotide triphosphate hydrolases"/>
    <property type="match status" value="1"/>
</dbReference>
<sequence>MHAYIIVSKFPDDLYADIEKHIDLKSYKLVPFELKSISDARSLIAFLKLSLPERTAIVIKNFEEVTEECSNSLLKTLEEPQENLIFLIHTRNENLILPTIRSRCKILRITKPSANEDLSDIKEFLEMSLFDKYSFLNKMKRDDAQNFSGKMIKFLVANFKQFPKTYRMETLKNAVVLKKNLHANGNTNLQLLKFLSDVTVDV</sequence>
<evidence type="ECO:0000313" key="2">
    <source>
        <dbReference type="Proteomes" id="UP000034366"/>
    </source>
</evidence>
<dbReference type="EMBL" id="LBTW01000044">
    <property type="protein sequence ID" value="KKQ47945.1"/>
    <property type="molecule type" value="Genomic_DNA"/>
</dbReference>
<comment type="caution">
    <text evidence="1">The sequence shown here is derived from an EMBL/GenBank/DDBJ whole genome shotgun (WGS) entry which is preliminary data.</text>
</comment>
<dbReference type="AlphaFoldDB" id="A0A0G0IAC2"/>
<organism evidence="1 2">
    <name type="scientific">Candidatus Woesebacteria bacterium GW2011_GWD1_38_10</name>
    <dbReference type="NCBI Taxonomy" id="1618592"/>
    <lineage>
        <taxon>Bacteria</taxon>
        <taxon>Candidatus Woeseibacteriota</taxon>
    </lineage>
</organism>
<dbReference type="SUPFAM" id="SSF52540">
    <property type="entry name" value="P-loop containing nucleoside triphosphate hydrolases"/>
    <property type="match status" value="1"/>
</dbReference>
<protein>
    <submittedName>
        <fullName evidence="1">Polymerase III, delta prime subunit protein</fullName>
    </submittedName>
</protein>
<evidence type="ECO:0000313" key="1">
    <source>
        <dbReference type="EMBL" id="KKQ47945.1"/>
    </source>
</evidence>
<proteinExistence type="predicted"/>
<name>A0A0G0IAC2_9BACT</name>